<dbReference type="InterPro" id="IPR009384">
    <property type="entry name" value="SwrD-like"/>
</dbReference>
<dbReference type="RefSeq" id="WP_112882476.1">
    <property type="nucleotide sequence ID" value="NZ_QLUW01000002.1"/>
</dbReference>
<evidence type="ECO:0000313" key="2">
    <source>
        <dbReference type="Proteomes" id="UP000249260"/>
    </source>
</evidence>
<protein>
    <submittedName>
        <fullName evidence="1">Flagellar protein D</fullName>
    </submittedName>
</protein>
<dbReference type="PANTHER" id="PTHR39185">
    <property type="entry name" value="SWARMING MOTILITY PROTEIN SWRD"/>
    <property type="match status" value="1"/>
</dbReference>
<dbReference type="OrthoDB" id="9799862at2"/>
<dbReference type="EMBL" id="QLUW01000002">
    <property type="protein sequence ID" value="RAP76254.1"/>
    <property type="molecule type" value="Genomic_DNA"/>
</dbReference>
<evidence type="ECO:0000313" key="1">
    <source>
        <dbReference type="EMBL" id="RAP76254.1"/>
    </source>
</evidence>
<keyword evidence="1" id="KW-0282">Flagellum</keyword>
<gene>
    <name evidence="1" type="ORF">DL346_12675</name>
</gene>
<dbReference type="PANTHER" id="PTHR39185:SF1">
    <property type="entry name" value="SWARMING MOTILITY PROTEIN SWRD"/>
    <property type="match status" value="1"/>
</dbReference>
<keyword evidence="2" id="KW-1185">Reference proteome</keyword>
<organism evidence="1 2">
    <name type="scientific">Paenibacillus montanisoli</name>
    <dbReference type="NCBI Taxonomy" id="2081970"/>
    <lineage>
        <taxon>Bacteria</taxon>
        <taxon>Bacillati</taxon>
        <taxon>Bacillota</taxon>
        <taxon>Bacilli</taxon>
        <taxon>Bacillales</taxon>
        <taxon>Paenibacillaceae</taxon>
        <taxon>Paenibacillus</taxon>
    </lineage>
</organism>
<comment type="caution">
    <text evidence="1">The sequence shown here is derived from an EMBL/GenBank/DDBJ whole genome shotgun (WGS) entry which is preliminary data.</text>
</comment>
<keyword evidence="1" id="KW-0969">Cilium</keyword>
<keyword evidence="1" id="KW-0966">Cell projection</keyword>
<accession>A0A328U820</accession>
<dbReference type="Pfam" id="PF06289">
    <property type="entry name" value="FlbD"/>
    <property type="match status" value="1"/>
</dbReference>
<reference evidence="1 2" key="1">
    <citation type="submission" date="2018-06" db="EMBL/GenBank/DDBJ databases">
        <title>Paenibacillus montanisoli sp. nov., isolated from mountain area soil.</title>
        <authorList>
            <person name="Wu M."/>
        </authorList>
    </citation>
    <scope>NUCLEOTIDE SEQUENCE [LARGE SCALE GENOMIC DNA]</scope>
    <source>
        <strain evidence="1 2">RA17</strain>
    </source>
</reference>
<dbReference type="AlphaFoldDB" id="A0A328U820"/>
<name>A0A328U820_9BACL</name>
<proteinExistence type="predicted"/>
<dbReference type="Proteomes" id="UP000249260">
    <property type="component" value="Unassembled WGS sequence"/>
</dbReference>
<sequence>MIAVTRLNGKTLHINALLIELVEETPDTLITLTTGKKILVLEKANEVISSIQSYLRSIGVYAATIKSEQSEGPPT</sequence>